<evidence type="ECO:0000313" key="3">
    <source>
        <dbReference type="Proteomes" id="UP001152024"/>
    </source>
</evidence>
<feature type="domain" description="BTB" evidence="1">
    <location>
        <begin position="97"/>
        <end position="181"/>
    </location>
</feature>
<dbReference type="Gene3D" id="3.30.710.10">
    <property type="entry name" value="Potassium Channel Kv1.1, Chain A"/>
    <property type="match status" value="1"/>
</dbReference>
<keyword evidence="3" id="KW-1185">Reference proteome</keyword>
<proteinExistence type="predicted"/>
<dbReference type="Pfam" id="PF00651">
    <property type="entry name" value="BTB"/>
    <property type="match status" value="1"/>
</dbReference>
<name>A0ABQ8RP35_FUSEQ</name>
<comment type="caution">
    <text evidence="2">The sequence shown here is derived from an EMBL/GenBank/DDBJ whole genome shotgun (WGS) entry which is preliminary data.</text>
</comment>
<evidence type="ECO:0000313" key="2">
    <source>
        <dbReference type="EMBL" id="KAJ4138749.1"/>
    </source>
</evidence>
<dbReference type="InterPro" id="IPR011333">
    <property type="entry name" value="SKP1/BTB/POZ_sf"/>
</dbReference>
<organism evidence="2 3">
    <name type="scientific">Fusarium equiseti</name>
    <name type="common">Fusarium scirpi</name>
    <dbReference type="NCBI Taxonomy" id="61235"/>
    <lineage>
        <taxon>Eukaryota</taxon>
        <taxon>Fungi</taxon>
        <taxon>Dikarya</taxon>
        <taxon>Ascomycota</taxon>
        <taxon>Pezizomycotina</taxon>
        <taxon>Sordariomycetes</taxon>
        <taxon>Hypocreomycetidae</taxon>
        <taxon>Hypocreales</taxon>
        <taxon>Nectriaceae</taxon>
        <taxon>Fusarium</taxon>
        <taxon>Fusarium incarnatum-equiseti species complex</taxon>
    </lineage>
</organism>
<reference evidence="2" key="1">
    <citation type="submission" date="2022-09" db="EMBL/GenBank/DDBJ databases">
        <title>Fusarium specimens isolated from Avocado Roots.</title>
        <authorList>
            <person name="Stajich J."/>
            <person name="Roper C."/>
            <person name="Heimlech-Rivalta G."/>
        </authorList>
    </citation>
    <scope>NUCLEOTIDE SEQUENCE</scope>
    <source>
        <strain evidence="2">CF00095</strain>
    </source>
</reference>
<gene>
    <name evidence="2" type="ORF">NW768_002621</name>
</gene>
<dbReference type="Proteomes" id="UP001152024">
    <property type="component" value="Unassembled WGS sequence"/>
</dbReference>
<protein>
    <recommendedName>
        <fullName evidence="1">BTB domain-containing protein</fullName>
    </recommendedName>
</protein>
<sequence>MSRNPFTIIGPDSDTVLICRGLNRCWNEKPTTESSCDDATTTAAEEEEEEEFTDVEDPRFEIRGQSTVYRDVTEEVHSIRDLQNLAPCENGATLEIWFYVSSSLLVLSSRVFARMMNGRWKEGDKNSENMYTITTTDWNAEALFILLNIIHGQHQRVPDYIDFNTIVELGRICDYYDCHANVKIFVDKWLVPFGLHKPTPTFPGTTMENITTWILIAWVFNKAQLFNELVEVALKNCRGPLKGHPPLPTFLIARVEAHRQHLMKNILDYVYTLHESLIYHPDICPQRCATLLLGNITKHIRRNGYNIPRRQGELAGKSWVGMKQFAQGIHKPVFKYTSGPSHECRFEIKTDAWWAEVSARVTDGCRFEDFKRLIH</sequence>
<dbReference type="SUPFAM" id="SSF54695">
    <property type="entry name" value="POZ domain"/>
    <property type="match status" value="1"/>
</dbReference>
<dbReference type="EMBL" id="JAOQBH010000003">
    <property type="protein sequence ID" value="KAJ4138749.1"/>
    <property type="molecule type" value="Genomic_DNA"/>
</dbReference>
<dbReference type="InterPro" id="IPR000210">
    <property type="entry name" value="BTB/POZ_dom"/>
</dbReference>
<evidence type="ECO:0000259" key="1">
    <source>
        <dbReference type="Pfam" id="PF00651"/>
    </source>
</evidence>
<accession>A0ABQ8RP35</accession>